<feature type="region of interest" description="Disordered" evidence="1">
    <location>
        <begin position="1"/>
        <end position="32"/>
    </location>
</feature>
<accession>A0A1F8AUC9</accession>
<feature type="transmembrane region" description="Helical" evidence="2">
    <location>
        <begin position="75"/>
        <end position="96"/>
    </location>
</feature>
<sequence length="100" mass="10459">MTDSAQLTAPVDDPIFPASGGGQYSSSKNIPVAPEDHRQTQAVVQPIVSNQSIVGLPGQAQVAVVEEEKKVARPVFWVILILVEVAIAIGGSILVLTSRG</sequence>
<gene>
    <name evidence="3" type="ORF">A3E44_04280</name>
</gene>
<dbReference type="EMBL" id="MGGW01000005">
    <property type="protein sequence ID" value="OGM55109.1"/>
    <property type="molecule type" value="Genomic_DNA"/>
</dbReference>
<name>A0A1F8AUC9_9BACT</name>
<protein>
    <submittedName>
        <fullName evidence="3">Uncharacterized protein</fullName>
    </submittedName>
</protein>
<keyword evidence="2" id="KW-1133">Transmembrane helix</keyword>
<keyword evidence="2" id="KW-0472">Membrane</keyword>
<keyword evidence="2" id="KW-0812">Transmembrane</keyword>
<reference evidence="3 4" key="1">
    <citation type="journal article" date="2016" name="Nat. Commun.">
        <title>Thousands of microbial genomes shed light on interconnected biogeochemical processes in an aquifer system.</title>
        <authorList>
            <person name="Anantharaman K."/>
            <person name="Brown C.T."/>
            <person name="Hug L.A."/>
            <person name="Sharon I."/>
            <person name="Castelle C.J."/>
            <person name="Probst A.J."/>
            <person name="Thomas B.C."/>
            <person name="Singh A."/>
            <person name="Wilkins M.J."/>
            <person name="Karaoz U."/>
            <person name="Brodie E.L."/>
            <person name="Williams K.H."/>
            <person name="Hubbard S.S."/>
            <person name="Banfield J.F."/>
        </authorList>
    </citation>
    <scope>NUCLEOTIDE SEQUENCE [LARGE SCALE GENOMIC DNA]</scope>
</reference>
<evidence type="ECO:0000313" key="3">
    <source>
        <dbReference type="EMBL" id="OGM55109.1"/>
    </source>
</evidence>
<evidence type="ECO:0000256" key="2">
    <source>
        <dbReference type="SAM" id="Phobius"/>
    </source>
</evidence>
<evidence type="ECO:0000313" key="4">
    <source>
        <dbReference type="Proteomes" id="UP000178603"/>
    </source>
</evidence>
<dbReference type="Proteomes" id="UP000178603">
    <property type="component" value="Unassembled WGS sequence"/>
</dbReference>
<comment type="caution">
    <text evidence="3">The sequence shown here is derived from an EMBL/GenBank/DDBJ whole genome shotgun (WGS) entry which is preliminary data.</text>
</comment>
<dbReference type="AlphaFoldDB" id="A0A1F8AUC9"/>
<evidence type="ECO:0000256" key="1">
    <source>
        <dbReference type="SAM" id="MobiDB-lite"/>
    </source>
</evidence>
<proteinExistence type="predicted"/>
<organism evidence="3 4">
    <name type="scientific">Candidatus Woesebacteria bacterium RIFCSPHIGHO2_12_FULL_41_24</name>
    <dbReference type="NCBI Taxonomy" id="1802510"/>
    <lineage>
        <taxon>Bacteria</taxon>
        <taxon>Candidatus Woeseibacteriota</taxon>
    </lineage>
</organism>